<comment type="caution">
    <text evidence="11">The sequence shown here is derived from an EMBL/GenBank/DDBJ whole genome shotgun (WGS) entry which is preliminary data.</text>
</comment>
<evidence type="ECO:0000256" key="4">
    <source>
        <dbReference type="ARBA" id="ARBA00022723"/>
    </source>
</evidence>
<comment type="cofactor">
    <cofactor evidence="2">
        <name>Co(2+)</name>
        <dbReference type="ChEBI" id="CHEBI:48828"/>
    </cofactor>
</comment>
<sequence length="344" mass="36456">MSNQQVVRVELGERSYNVVIGSGVRSQIASMVPSTAKRAVIVTQATIPFSVEESLVAAGISTRTINIGLGEEFKSLATIEMILRECAQFGLTRNDVIIGVGGGMVTDIAGFAASAWHRGIAVVHVSTTLVGMVDAAIGGKTGVNLAEGKNLVGAFWQPRGVLCDTDALASLSPRETRCGNGEMAKYHFLTGDDLLSLDLNSRIARCVQIKAEIVGSDEREGGRRMLLNYGHTLAHAIEIATDFSVAHGEAVAIGLVYAALLARELGRIDDHRVVQHRQVVEGEYGLSCALPAGVSHDELIALMHSDKKALSGLTFVLDGSNGVEPVSPVSVDAVRSALSRMEVR</sequence>
<evidence type="ECO:0000256" key="2">
    <source>
        <dbReference type="ARBA" id="ARBA00001941"/>
    </source>
</evidence>
<name>A0A094Q949_9ZZZZ</name>
<evidence type="ECO:0000259" key="9">
    <source>
        <dbReference type="Pfam" id="PF01761"/>
    </source>
</evidence>
<evidence type="ECO:0000313" key="11">
    <source>
        <dbReference type="EMBL" id="KGA18649.1"/>
    </source>
</evidence>
<evidence type="ECO:0000256" key="1">
    <source>
        <dbReference type="ARBA" id="ARBA00001911"/>
    </source>
</evidence>
<dbReference type="InterPro" id="IPR030963">
    <property type="entry name" value="DHQ_synth_fam"/>
</dbReference>
<dbReference type="InterPro" id="IPR030960">
    <property type="entry name" value="DHQS/DOIS_N"/>
</dbReference>
<dbReference type="PIRSF" id="PIRSF001455">
    <property type="entry name" value="DHQ_synth"/>
    <property type="match status" value="1"/>
</dbReference>
<dbReference type="AlphaFoldDB" id="A0A094Q949"/>
<dbReference type="EMBL" id="JNSL01000040">
    <property type="protein sequence ID" value="KGA18649.1"/>
    <property type="molecule type" value="Genomic_DNA"/>
</dbReference>
<dbReference type="Pfam" id="PF24621">
    <property type="entry name" value="DHQS_C"/>
    <property type="match status" value="1"/>
</dbReference>
<dbReference type="CDD" id="cd08195">
    <property type="entry name" value="DHQS"/>
    <property type="match status" value="1"/>
</dbReference>
<dbReference type="InterPro" id="IPR056179">
    <property type="entry name" value="DHQS_C"/>
</dbReference>
<evidence type="ECO:0000256" key="8">
    <source>
        <dbReference type="ARBA" id="ARBA00023285"/>
    </source>
</evidence>
<keyword evidence="8" id="KW-0170">Cobalt</keyword>
<comment type="cofactor">
    <cofactor evidence="1">
        <name>NAD(+)</name>
        <dbReference type="ChEBI" id="CHEBI:57540"/>
    </cofactor>
</comment>
<keyword evidence="7" id="KW-0456">Lyase</keyword>
<reference evidence="11" key="1">
    <citation type="submission" date="2014-06" db="EMBL/GenBank/DDBJ databases">
        <title>Key roles for freshwater Actinobacteria revealed by deep metagenomic sequencing.</title>
        <authorList>
            <person name="Ghai R."/>
            <person name="Mizuno C.M."/>
            <person name="Picazo A."/>
            <person name="Camacho A."/>
            <person name="Rodriguez-Valera F."/>
        </authorList>
    </citation>
    <scope>NUCLEOTIDE SEQUENCE</scope>
</reference>
<dbReference type="GO" id="GO:0008652">
    <property type="term" value="P:amino acid biosynthetic process"/>
    <property type="evidence" value="ECO:0007669"/>
    <property type="project" value="UniProtKB-KW"/>
</dbReference>
<feature type="domain" description="3-dehydroquinate synthase N-terminal" evidence="9">
    <location>
        <begin position="66"/>
        <end position="177"/>
    </location>
</feature>
<evidence type="ECO:0000256" key="5">
    <source>
        <dbReference type="ARBA" id="ARBA00023027"/>
    </source>
</evidence>
<dbReference type="GO" id="GO:0003856">
    <property type="term" value="F:3-dehydroquinate synthase activity"/>
    <property type="evidence" value="ECO:0007669"/>
    <property type="project" value="TreeGrafter"/>
</dbReference>
<dbReference type="GO" id="GO:0046872">
    <property type="term" value="F:metal ion binding"/>
    <property type="evidence" value="ECO:0007669"/>
    <property type="project" value="UniProtKB-KW"/>
</dbReference>
<accession>A0A094Q949</accession>
<dbReference type="SUPFAM" id="SSF56796">
    <property type="entry name" value="Dehydroquinate synthase-like"/>
    <property type="match status" value="1"/>
</dbReference>
<evidence type="ECO:0000256" key="7">
    <source>
        <dbReference type="ARBA" id="ARBA00023239"/>
    </source>
</evidence>
<evidence type="ECO:0000256" key="6">
    <source>
        <dbReference type="ARBA" id="ARBA00023141"/>
    </source>
</evidence>
<protein>
    <submittedName>
        <fullName evidence="11">3-dehydroquinate synthase</fullName>
    </submittedName>
</protein>
<dbReference type="Gene3D" id="3.40.50.1970">
    <property type="match status" value="1"/>
</dbReference>
<organism evidence="11">
    <name type="scientific">freshwater metagenome</name>
    <dbReference type="NCBI Taxonomy" id="449393"/>
    <lineage>
        <taxon>unclassified sequences</taxon>
        <taxon>metagenomes</taxon>
        <taxon>ecological metagenomes</taxon>
    </lineage>
</organism>
<proteinExistence type="predicted"/>
<evidence type="ECO:0000256" key="3">
    <source>
        <dbReference type="ARBA" id="ARBA00022605"/>
    </source>
</evidence>
<dbReference type="Gene3D" id="1.20.1090.10">
    <property type="entry name" value="Dehydroquinate synthase-like - alpha domain"/>
    <property type="match status" value="1"/>
</dbReference>
<dbReference type="PANTHER" id="PTHR43622">
    <property type="entry name" value="3-DEHYDROQUINATE SYNTHASE"/>
    <property type="match status" value="1"/>
</dbReference>
<keyword evidence="4" id="KW-0479">Metal-binding</keyword>
<dbReference type="Pfam" id="PF01761">
    <property type="entry name" value="DHQ_synthase"/>
    <property type="match status" value="1"/>
</dbReference>
<dbReference type="InterPro" id="IPR050071">
    <property type="entry name" value="Dehydroquinate_synthase"/>
</dbReference>
<keyword evidence="3" id="KW-0028">Amino-acid biosynthesis</keyword>
<dbReference type="GO" id="GO:0009073">
    <property type="term" value="P:aromatic amino acid family biosynthetic process"/>
    <property type="evidence" value="ECO:0007669"/>
    <property type="project" value="UniProtKB-KW"/>
</dbReference>
<keyword evidence="6" id="KW-0057">Aromatic amino acid biosynthesis</keyword>
<keyword evidence="5" id="KW-0520">NAD</keyword>
<dbReference type="PANTHER" id="PTHR43622:SF7">
    <property type="entry name" value="3-DEHYDROQUINATE SYNTHASE, CHLOROPLASTIC"/>
    <property type="match status" value="1"/>
</dbReference>
<gene>
    <name evidence="11" type="ORF">GM51_7925</name>
</gene>
<feature type="domain" description="3-dehydroquinate synthase C-terminal" evidence="10">
    <location>
        <begin position="199"/>
        <end position="309"/>
    </location>
</feature>
<evidence type="ECO:0000259" key="10">
    <source>
        <dbReference type="Pfam" id="PF24621"/>
    </source>
</evidence>